<organism evidence="3 4">
    <name type="scientific">Rotaria sordida</name>
    <dbReference type="NCBI Taxonomy" id="392033"/>
    <lineage>
        <taxon>Eukaryota</taxon>
        <taxon>Metazoa</taxon>
        <taxon>Spiralia</taxon>
        <taxon>Gnathifera</taxon>
        <taxon>Rotifera</taxon>
        <taxon>Eurotatoria</taxon>
        <taxon>Bdelloidea</taxon>
        <taxon>Philodinida</taxon>
        <taxon>Philodinidae</taxon>
        <taxon>Rotaria</taxon>
    </lineage>
</organism>
<sequence length="193" mass="21783">MLQLWLLGLTMLQIASVIDTSSLAHTVFLPSDKSSNPFSDRFIQRIVTMDRKLLYTIPPMSDDQFLLELAQDIDTSFEGPLLRLNDDDDFDDSIFDDKLDDQLAMQDKIDGEWEHLMTAGPLVVNYISNLLVLASKRDFPLSRPPVFSFQHIKDPDSFRATLSQVVGAMYSALIGAHTAMDRIQLNVQQVPGH</sequence>
<feature type="non-terminal residue" evidence="3">
    <location>
        <position position="1"/>
    </location>
</feature>
<evidence type="ECO:0000313" key="3">
    <source>
        <dbReference type="EMBL" id="CAF1641171.1"/>
    </source>
</evidence>
<keyword evidence="4" id="KW-1185">Reference proteome</keyword>
<evidence type="ECO:0000313" key="4">
    <source>
        <dbReference type="Proteomes" id="UP000663870"/>
    </source>
</evidence>
<reference evidence="3" key="1">
    <citation type="submission" date="2021-02" db="EMBL/GenBank/DDBJ databases">
        <authorList>
            <person name="Nowell W R."/>
        </authorList>
    </citation>
    <scope>NUCLEOTIDE SEQUENCE</scope>
</reference>
<dbReference type="PANTHER" id="PTHR33488">
    <property type="entry name" value="ZGC:162509"/>
    <property type="match status" value="1"/>
</dbReference>
<comment type="caution">
    <text evidence="3">The sequence shown here is derived from an EMBL/GenBank/DDBJ whole genome shotgun (WGS) entry which is preliminary data.</text>
</comment>
<feature type="signal peptide" evidence="1">
    <location>
        <begin position="1"/>
        <end position="20"/>
    </location>
</feature>
<protein>
    <submittedName>
        <fullName evidence="3">Uncharacterized protein</fullName>
    </submittedName>
</protein>
<name>A0A816DW97_9BILA</name>
<proteinExistence type="predicted"/>
<evidence type="ECO:0000313" key="2">
    <source>
        <dbReference type="EMBL" id="CAF1458201.1"/>
    </source>
</evidence>
<feature type="chain" id="PRO_5036229955" evidence="1">
    <location>
        <begin position="21"/>
        <end position="193"/>
    </location>
</feature>
<dbReference type="EMBL" id="CAJNOH010007459">
    <property type="protein sequence ID" value="CAF1458201.1"/>
    <property type="molecule type" value="Genomic_DNA"/>
</dbReference>
<evidence type="ECO:0000256" key="1">
    <source>
        <dbReference type="SAM" id="SignalP"/>
    </source>
</evidence>
<accession>A0A816DW97</accession>
<gene>
    <name evidence="3" type="ORF">JXQ802_LOCUS53215</name>
    <name evidence="2" type="ORF">PYM288_LOCUS36840</name>
</gene>
<dbReference type="AlphaFoldDB" id="A0A816DW97"/>
<dbReference type="Proteomes" id="UP000663870">
    <property type="component" value="Unassembled WGS sequence"/>
</dbReference>
<keyword evidence="1" id="KW-0732">Signal</keyword>
<dbReference type="PANTHER" id="PTHR33488:SF2">
    <property type="entry name" value="EARLY ENDOSOME ANTIGEN 1-LIKE"/>
    <property type="match status" value="1"/>
</dbReference>
<dbReference type="Proteomes" id="UP000663854">
    <property type="component" value="Unassembled WGS sequence"/>
</dbReference>
<dbReference type="EMBL" id="CAJNOL010009113">
    <property type="protein sequence ID" value="CAF1641171.1"/>
    <property type="molecule type" value="Genomic_DNA"/>
</dbReference>